<evidence type="ECO:0000313" key="2">
    <source>
        <dbReference type="Proteomes" id="UP001380365"/>
    </source>
</evidence>
<gene>
    <name evidence="1" type="ORF">WH159_13180</name>
</gene>
<dbReference type="RefSeq" id="WP_165889969.1">
    <property type="nucleotide sequence ID" value="NZ_JBBGZA010000001.1"/>
</dbReference>
<reference evidence="1 2" key="1">
    <citation type="submission" date="2023-12" db="EMBL/GenBank/DDBJ databases">
        <title>Gut-associated functions are favored during microbiome assembly across C. elegans life.</title>
        <authorList>
            <person name="Zimmermann J."/>
        </authorList>
    </citation>
    <scope>NUCLEOTIDE SEQUENCE [LARGE SCALE GENOMIC DNA]</scope>
    <source>
        <strain evidence="1 2">JUb134</strain>
    </source>
</reference>
<dbReference type="EMBL" id="JBBGZA010000001">
    <property type="protein sequence ID" value="MEJ5095487.1"/>
    <property type="molecule type" value="Genomic_DNA"/>
</dbReference>
<accession>A0ABU8Q7K7</accession>
<dbReference type="Proteomes" id="UP001380365">
    <property type="component" value="Unassembled WGS sequence"/>
</dbReference>
<sequence length="55" mass="5982">MTIDKGIFAELVERLAEAAAAVARLNTRIVAGRTERQCLEAIWQTGVAPANCPRE</sequence>
<name>A0ABU8Q7K7_9SPHN</name>
<organism evidence="1 2">
    <name type="scientific">Sphingomonas molluscorum</name>
    <dbReference type="NCBI Taxonomy" id="418184"/>
    <lineage>
        <taxon>Bacteria</taxon>
        <taxon>Pseudomonadati</taxon>
        <taxon>Pseudomonadota</taxon>
        <taxon>Alphaproteobacteria</taxon>
        <taxon>Sphingomonadales</taxon>
        <taxon>Sphingomonadaceae</taxon>
        <taxon>Sphingomonas</taxon>
    </lineage>
</organism>
<keyword evidence="2" id="KW-1185">Reference proteome</keyword>
<proteinExistence type="predicted"/>
<protein>
    <submittedName>
        <fullName evidence="1">Uncharacterized protein</fullName>
    </submittedName>
</protein>
<evidence type="ECO:0000313" key="1">
    <source>
        <dbReference type="EMBL" id="MEJ5095487.1"/>
    </source>
</evidence>
<comment type="caution">
    <text evidence="1">The sequence shown here is derived from an EMBL/GenBank/DDBJ whole genome shotgun (WGS) entry which is preliminary data.</text>
</comment>